<dbReference type="AlphaFoldDB" id="A0A1M7S2E1"/>
<evidence type="ECO:0000313" key="10">
    <source>
        <dbReference type="EMBL" id="SHN52661.1"/>
    </source>
</evidence>
<dbReference type="GO" id="GO:0008837">
    <property type="term" value="F:diaminopimelate epimerase activity"/>
    <property type="evidence" value="ECO:0007669"/>
    <property type="project" value="UniProtKB-UniRule"/>
</dbReference>
<accession>A0A1M7S2E1</accession>
<feature type="binding site" evidence="8">
    <location>
        <begin position="211"/>
        <end position="212"/>
    </location>
    <ligand>
        <name>substrate</name>
    </ligand>
</feature>
<feature type="binding site" evidence="8">
    <location>
        <position position="160"/>
    </location>
    <ligand>
        <name>substrate</name>
    </ligand>
</feature>
<dbReference type="GO" id="GO:0009089">
    <property type="term" value="P:lysine biosynthetic process via diaminopimelate"/>
    <property type="evidence" value="ECO:0007669"/>
    <property type="project" value="UniProtKB-UniRule"/>
</dbReference>
<dbReference type="PANTHER" id="PTHR31689">
    <property type="entry name" value="DIAMINOPIMELATE EPIMERASE, CHLOROPLASTIC"/>
    <property type="match status" value="1"/>
</dbReference>
<feature type="binding site" evidence="8">
    <location>
        <position position="193"/>
    </location>
    <ligand>
        <name>substrate</name>
    </ligand>
</feature>
<evidence type="ECO:0000256" key="4">
    <source>
        <dbReference type="ARBA" id="ARBA00022605"/>
    </source>
</evidence>
<evidence type="ECO:0000256" key="6">
    <source>
        <dbReference type="ARBA" id="ARBA00023235"/>
    </source>
</evidence>
<evidence type="ECO:0000256" key="2">
    <source>
        <dbReference type="ARBA" id="ARBA00010219"/>
    </source>
</evidence>
<evidence type="ECO:0000256" key="7">
    <source>
        <dbReference type="ARBA" id="ARBA00051712"/>
    </source>
</evidence>
<keyword evidence="4 8" id="KW-0028">Amino-acid biosynthesis</keyword>
<dbReference type="Pfam" id="PF01678">
    <property type="entry name" value="DAP_epimerase"/>
    <property type="match status" value="2"/>
</dbReference>
<evidence type="ECO:0000256" key="3">
    <source>
        <dbReference type="ARBA" id="ARBA00013080"/>
    </source>
</evidence>
<comment type="subunit">
    <text evidence="8">Homodimer.</text>
</comment>
<dbReference type="NCBIfam" id="TIGR00652">
    <property type="entry name" value="DapF"/>
    <property type="match status" value="1"/>
</dbReference>
<dbReference type="PROSITE" id="PS01326">
    <property type="entry name" value="DAP_EPIMERASE"/>
    <property type="match status" value="1"/>
</dbReference>
<dbReference type="Proteomes" id="UP000184066">
    <property type="component" value="Unassembled WGS sequence"/>
</dbReference>
<keyword evidence="6 8" id="KW-0413">Isomerase</keyword>
<evidence type="ECO:0000313" key="11">
    <source>
        <dbReference type="Proteomes" id="UP000184066"/>
    </source>
</evidence>
<evidence type="ECO:0000256" key="1">
    <source>
        <dbReference type="ARBA" id="ARBA00005196"/>
    </source>
</evidence>
<dbReference type="HAMAP" id="MF_00197">
    <property type="entry name" value="DAP_epimerase"/>
    <property type="match status" value="1"/>
</dbReference>
<comment type="pathway">
    <text evidence="1 8">Amino-acid biosynthesis; L-lysine biosynthesis via DAP pathway; DL-2,6-diaminopimelate from LL-2,6-diaminopimelate: step 1/1.</text>
</comment>
<comment type="similarity">
    <text evidence="2 8">Belongs to the diaminopimelate epimerase family.</text>
</comment>
<organism evidence="10 11">
    <name type="scientific">Oceanicella actignis</name>
    <dbReference type="NCBI Taxonomy" id="1189325"/>
    <lineage>
        <taxon>Bacteria</taxon>
        <taxon>Pseudomonadati</taxon>
        <taxon>Pseudomonadota</taxon>
        <taxon>Alphaproteobacteria</taxon>
        <taxon>Rhodobacterales</taxon>
        <taxon>Paracoccaceae</taxon>
        <taxon>Oceanicella</taxon>
    </lineage>
</organism>
<dbReference type="PANTHER" id="PTHR31689:SF0">
    <property type="entry name" value="DIAMINOPIMELATE EPIMERASE"/>
    <property type="match status" value="1"/>
</dbReference>
<dbReference type="Gene3D" id="3.10.310.10">
    <property type="entry name" value="Diaminopimelate Epimerase, Chain A, domain 1"/>
    <property type="match status" value="2"/>
</dbReference>
<feature type="binding site" evidence="8">
    <location>
        <begin position="221"/>
        <end position="222"/>
    </location>
    <ligand>
        <name>substrate</name>
    </ligand>
</feature>
<dbReference type="EMBL" id="FRDL01000001">
    <property type="protein sequence ID" value="SHN52661.1"/>
    <property type="molecule type" value="Genomic_DNA"/>
</dbReference>
<evidence type="ECO:0000256" key="8">
    <source>
        <dbReference type="HAMAP-Rule" id="MF_00197"/>
    </source>
</evidence>
<feature type="active site" description="Proton acceptor" evidence="8">
    <location>
        <position position="220"/>
    </location>
</feature>
<gene>
    <name evidence="8" type="primary">dapF</name>
    <name evidence="10" type="ORF">SAMN05216200_101479</name>
</gene>
<comment type="function">
    <text evidence="8">Catalyzes the stereoinversion of LL-2,6-diaminopimelate (L,L-DAP) to meso-diaminopimelate (meso-DAP), a precursor of L-lysine and an essential component of the bacterial peptidoglycan.</text>
</comment>
<comment type="catalytic activity">
    <reaction evidence="7 8">
        <text>(2S,6S)-2,6-diaminopimelate = meso-2,6-diaminopimelate</text>
        <dbReference type="Rhea" id="RHEA:15393"/>
        <dbReference type="ChEBI" id="CHEBI:57609"/>
        <dbReference type="ChEBI" id="CHEBI:57791"/>
        <dbReference type="EC" id="5.1.1.7"/>
    </reaction>
</comment>
<protein>
    <recommendedName>
        <fullName evidence="3 8">Diaminopimelate epimerase</fullName>
        <shortName evidence="8">DAP epimerase</shortName>
        <ecNumber evidence="3 8">5.1.1.7</ecNumber>
    </recommendedName>
    <alternativeName>
        <fullName evidence="8">PLP-independent amino acid racemase</fullName>
    </alternativeName>
</protein>
<feature type="active site" description="Proton donor" evidence="8">
    <location>
        <position position="83"/>
    </location>
</feature>
<feature type="binding site" evidence="8">
    <location>
        <begin position="84"/>
        <end position="85"/>
    </location>
    <ligand>
        <name>substrate</name>
    </ligand>
</feature>
<dbReference type="UniPathway" id="UPA00034">
    <property type="reaction ID" value="UER00025"/>
</dbReference>
<keyword evidence="8" id="KW-0963">Cytoplasm</keyword>
<evidence type="ECO:0000256" key="5">
    <source>
        <dbReference type="ARBA" id="ARBA00023154"/>
    </source>
</evidence>
<name>A0A1M7S2E1_9RHOB</name>
<proteinExistence type="inferred from homology"/>
<dbReference type="SUPFAM" id="SSF54506">
    <property type="entry name" value="Diaminopimelate epimerase-like"/>
    <property type="match status" value="2"/>
</dbReference>
<dbReference type="InterPro" id="IPR018510">
    <property type="entry name" value="DAP_epimerase_AS"/>
</dbReference>
<dbReference type="GO" id="GO:0005829">
    <property type="term" value="C:cytosol"/>
    <property type="evidence" value="ECO:0007669"/>
    <property type="project" value="TreeGrafter"/>
</dbReference>
<feature type="binding site" evidence="8">
    <location>
        <position position="74"/>
    </location>
    <ligand>
        <name>substrate</name>
    </ligand>
</feature>
<keyword evidence="5 8" id="KW-0457">Lysine biosynthesis</keyword>
<comment type="subcellular location">
    <subcellularLocation>
        <location evidence="8">Cytoplasm</location>
    </subcellularLocation>
</comment>
<dbReference type="EC" id="5.1.1.7" evidence="3 8"/>
<feature type="site" description="Could be important to modulate the pK values of the two catalytic cysteine residues" evidence="8">
    <location>
        <position position="211"/>
    </location>
</feature>
<dbReference type="STRING" id="1189325.SAMN04488119_10239"/>
<evidence type="ECO:0000256" key="9">
    <source>
        <dbReference type="PROSITE-ProRule" id="PRU10125"/>
    </source>
</evidence>
<feature type="site" description="Could be important to modulate the pK values of the two catalytic cysteine residues" evidence="8">
    <location>
        <position position="162"/>
    </location>
</feature>
<feature type="active site" evidence="9">
    <location>
        <position position="83"/>
    </location>
</feature>
<sequence>MMRPGLDLRPVPFRKMHGLGNDFVVIDARAGAPRVTPALARALGDRHFGVGFDQLAEILDPDRPDEAARVVFWNPDGGVAGACGNATRCVARLLMEESGADALILRSERGPLACRRRPDGLIEVDMGAPVLDWTAIPLARPADIDALPIEGAPSAVGMGNPHCVFFVDDAEAVALERLGPAVERHPLFPERTNVEFVQVLSPGRIRMRVWERGAGVTLACGSGACAAAVAAARRGLTGRRVEVLLDGGALQIDWRDEGVVMAGPAALVFEGRLSPEFLAGALGAGAPAGAIGAEAPSGALGAGAPSGAGGAA</sequence>
<keyword evidence="11" id="KW-1185">Reference proteome</keyword>
<feature type="binding site" evidence="8">
    <location>
        <position position="54"/>
    </location>
    <ligand>
        <name>substrate</name>
    </ligand>
</feature>
<reference evidence="10 11" key="1">
    <citation type="submission" date="2016-12" db="EMBL/GenBank/DDBJ databases">
        <authorList>
            <person name="Song W.-J."/>
            <person name="Kurnit D.M."/>
        </authorList>
    </citation>
    <scope>NUCLEOTIDE SEQUENCE [LARGE SCALE GENOMIC DNA]</scope>
    <source>
        <strain evidence="10 11">CGMCC 1.10808</strain>
    </source>
</reference>
<dbReference type="InterPro" id="IPR001653">
    <property type="entry name" value="DAP_epimerase_DapF"/>
</dbReference>
<feature type="binding site" evidence="8">
    <location>
        <position position="21"/>
    </location>
    <ligand>
        <name>substrate</name>
    </ligand>
</feature>